<dbReference type="Pfam" id="PF13715">
    <property type="entry name" value="CarbopepD_reg_2"/>
    <property type="match status" value="1"/>
</dbReference>
<evidence type="ECO:0000313" key="4">
    <source>
        <dbReference type="EMBL" id="MCP9200887.1"/>
    </source>
</evidence>
<dbReference type="Gene3D" id="2.170.130.10">
    <property type="entry name" value="TonB-dependent receptor, plug domain"/>
    <property type="match status" value="1"/>
</dbReference>
<proteinExistence type="inferred from homology"/>
<dbReference type="PANTHER" id="PTHR40094:SF1">
    <property type="entry name" value="UBIQUITIN DOMAIN-CONTAINING PROTEIN"/>
    <property type="match status" value="1"/>
</dbReference>
<dbReference type="EMBL" id="JANCNS010000003">
    <property type="protein sequence ID" value="MCP9200887.1"/>
    <property type="molecule type" value="Genomic_DNA"/>
</dbReference>
<feature type="signal peptide" evidence="2">
    <location>
        <begin position="1"/>
        <end position="18"/>
    </location>
</feature>
<dbReference type="SUPFAM" id="SSF56935">
    <property type="entry name" value="Porins"/>
    <property type="match status" value="1"/>
</dbReference>
<feature type="chain" id="PRO_5040835731" evidence="2">
    <location>
        <begin position="19"/>
        <end position="2135"/>
    </location>
</feature>
<dbReference type="SUPFAM" id="SSF49464">
    <property type="entry name" value="Carboxypeptidase regulatory domain-like"/>
    <property type="match status" value="1"/>
</dbReference>
<dbReference type="Gene3D" id="2.60.40.1930">
    <property type="match status" value="1"/>
</dbReference>
<feature type="domain" description="Alpha-2-macroglobulin" evidence="3">
    <location>
        <begin position="1374"/>
        <end position="1464"/>
    </location>
</feature>
<keyword evidence="5" id="KW-1185">Reference proteome</keyword>
<evidence type="ECO:0000259" key="3">
    <source>
        <dbReference type="SMART" id="SM01360"/>
    </source>
</evidence>
<dbReference type="Pfam" id="PF00207">
    <property type="entry name" value="A2M"/>
    <property type="match status" value="1"/>
</dbReference>
<evidence type="ECO:0000256" key="1">
    <source>
        <dbReference type="ARBA" id="ARBA00010556"/>
    </source>
</evidence>
<dbReference type="InterPro" id="IPR008969">
    <property type="entry name" value="CarboxyPept-like_regulatory"/>
</dbReference>
<sequence>MKKFISGCMFLLSLVCQAQEQDAFEDLWRKTDSLELVGRTATADSIVQEIIDRSMQKNRNAELLKAKLYHYKFHQLNHEDSEQYILDDVNRSIANLPVPYSNLLQSYKAEFLEEYFSSNRYRMRNRSEVVDPEQTNLLTWSLPALKDSILGAYSKSLENKEILIETPVEDIAVLLNEKAYNRDFQPSLLDLVSRRALELYSDSSFFTEEFGEEDFDWKDPKLMSAAAEFTSIDIPQKKTSAFLKLNLYQNLEAMHLDNKQVDALIYWSLERMKFIKEKADSEATDSRFVEVLKSQSDKYAGRKIQAYIQYELANQYYLFGNAEDRDPDANWLPMAVEITDSIIENHPNTQSAQNARRLRTAIKMPSLDSKIPEFLAPQEYGRIFLSYKNVDSLYVKIGRIPFDIARNYNYRQRDSLVKRHASKINDSSLVVLPGPEDHQTHSTEVLLKGQPAGSYLVYLSDPQGNNSYGFYQVSSLSVSETRFDQHTVLNVRERTNGKPVGNTEVISQGSRVSTRNWGKTNTKGKIRVNNQGGTNWYYFNFIKDKDTLFSPYSRNRYYRNSDDREMHARTLFFLDRGIYRPGQTVHFKGVLLKNENDSTSTVPNEFVPVYIEDPNGSEIEEFRYKTNEYGSFTGSFKIPETGITGEFNIYSEEDTDSETPFWNEIWDEGEYFYNYTGFSVEEYKRPSFEVVFDSINKSFELNEEVSISGNVSSLMGAPIPDVWVNYEIKRERFVNDWWYRYYSEEVVIETDSVTTDENGDFNITFKAIAEKDLLDDPDLIYRYSISASATDITGETREKETSVKLGNKNLLAVLEIDENFSPGDSINMSLSTTNLNDNRIPVTGEFRIFKLRSPASTTRPRLWYAPEFNLISKEEFKRYFPEEPYEEAIKPEEQPKEELVYEANFESTGLFEDEIRIPEDWKPGNYLIEVDATNNSSTTSLKKLLRLSEAEKDENTKERLLASVLNEESIRQDENISLKILTAYKDLVLNVSVYDGYEEIYSKDHTVNRKKLLNIPLKNFQNNEILVQISGIYQNSVLEIKLNLNLEQEAASIQISTKTFRNKIQPGIEETWSFSIRDDKDRIPDTEILASMYDASLDQFKKSNWKTDPGFYQQRTYFPTFTHATTGQVENFKNNFPRIYRYRTANLSFDQLSSFGFNFGINNDWQYRRYINQKKNESKKLEGNIRGVITDEDGLPLPGVTVIITGTTTGTTTNFDGEFALNAKVGDYLTISNLGFTTEEVLLVDTRRIYISLREDSAALDEVVVVNYDQEAMEETPMMLAGAAAGLEMQAGEAIQIRGMSSENGETPLYVVDGKITTEIDLVPNDILSMEVLKGAEATALYGARAKNGVVIITTKAGVQQLENVETRKNLDETAFFFPDLKLNESGELEFSFTTPEALSSWRFRLLAHTRDWTTSKLQKTVQTQKELSINPNPPRFLREGDSIIFKAKISNLSSETLTGNATLKLFNAINMQPVDLAMENGEGMRSFSVKSSQSEVVTWKLYVPDTIPAVTYRVLASAGDFSDGEENMLPVLKNRMLVKESIPLFVRSGETENFSFESLRNQDSESLQNHLFSFEYTSNPAWFAIQSLPYLMEYEHECSEQIFSRIFANSIGHKIVSSNPKIADVFESWKENGALESELDKNKDLNAILLNETPWVMDAKGQAAQKQRVGNLFDTNRINQKLKENIQKLRLLQNSSGAFPWFSRGRDNWYITQYIVSGMARLKELGIELEAEEVLRNAISYLDSEFRYRESQLDSEAGKKAFYGSRFALRYLHARKDHLNKFEFPANMKSLVDSLVRVQKKNWLELPLYDKAQLALVLEKFGENETAKNILISLKEQAVRSDEYGMYWKENQSSWFFSRTAVETQAKIIEAFDKVLKETESIEEMKIWLLQNKRTNHWSSTKATTQASYALLMSGNDWLEVSENTAISLGGKPLPKAKLEATEKEAGTGYFRLNWQAEEITKDLGDIQIKNENTSPGFGGAYWQYFEDLDKIKDHNDGPLSIEKELYLNRNGLLKKIDTQTPLKLGDLVSVRLIVRSSANMDFIHLKDMRASGFEPTDVLSEYKYQDGTAYYQSTRDAATHFFFDSLPKGTYVLEYTLRANNAGTFSNGITSIESMYAPEFSGHTKGIKVEIRE</sequence>
<dbReference type="Pfam" id="PF07715">
    <property type="entry name" value="Plug"/>
    <property type="match status" value="1"/>
</dbReference>
<dbReference type="InterPro" id="IPR012910">
    <property type="entry name" value="Plug_dom"/>
</dbReference>
<dbReference type="InterPro" id="IPR051802">
    <property type="entry name" value="YfhM-like"/>
</dbReference>
<dbReference type="Gene3D" id="1.50.10.20">
    <property type="match status" value="1"/>
</dbReference>
<comment type="similarity">
    <text evidence="1">Belongs to the protease inhibitor I39 (alpha-2-macroglobulin) family. Bacterial alpha-2-macroglobulin subfamily.</text>
</comment>
<dbReference type="SUPFAM" id="SSF48239">
    <property type="entry name" value="Terpenoid cyclases/Protein prenyltransferases"/>
    <property type="match status" value="1"/>
</dbReference>
<dbReference type="InterPro" id="IPR037066">
    <property type="entry name" value="Plug_dom_sf"/>
</dbReference>
<name>A0A9X2R9H1_9FLAO</name>
<dbReference type="SMART" id="SM01360">
    <property type="entry name" value="A2M"/>
    <property type="match status" value="1"/>
</dbReference>
<dbReference type="Proteomes" id="UP001155280">
    <property type="component" value="Unassembled WGS sequence"/>
</dbReference>
<dbReference type="NCBIfam" id="TIGR04057">
    <property type="entry name" value="SusC_RagA_signa"/>
    <property type="match status" value="1"/>
</dbReference>
<evidence type="ECO:0000256" key="2">
    <source>
        <dbReference type="SAM" id="SignalP"/>
    </source>
</evidence>
<dbReference type="Pfam" id="PF01835">
    <property type="entry name" value="MG2"/>
    <property type="match status" value="1"/>
</dbReference>
<gene>
    <name evidence="4" type="ORF">MKO06_13285</name>
</gene>
<dbReference type="InterPro" id="IPR023997">
    <property type="entry name" value="TonB-dep_OMP_SusC/RagA_CS"/>
</dbReference>
<comment type="caution">
    <text evidence="4">The sequence shown here is derived from an EMBL/GenBank/DDBJ whole genome shotgun (WGS) entry which is preliminary data.</text>
</comment>
<protein>
    <submittedName>
        <fullName evidence="4">MG2 domain-containing protein</fullName>
    </submittedName>
</protein>
<dbReference type="Gene3D" id="2.60.40.1120">
    <property type="entry name" value="Carboxypeptidase-like, regulatory domain"/>
    <property type="match status" value="1"/>
</dbReference>
<dbReference type="InterPro" id="IPR001599">
    <property type="entry name" value="Macroglobln_a2"/>
</dbReference>
<dbReference type="PANTHER" id="PTHR40094">
    <property type="entry name" value="ALPHA-2-MACROGLOBULIN HOMOLOG"/>
    <property type="match status" value="1"/>
</dbReference>
<evidence type="ECO:0000313" key="5">
    <source>
        <dbReference type="Proteomes" id="UP001155280"/>
    </source>
</evidence>
<organism evidence="4 5">
    <name type="scientific">Christiangramia oceanisediminis</name>
    <dbReference type="NCBI Taxonomy" id="2920386"/>
    <lineage>
        <taxon>Bacteria</taxon>
        <taxon>Pseudomonadati</taxon>
        <taxon>Bacteroidota</taxon>
        <taxon>Flavobacteriia</taxon>
        <taxon>Flavobacteriales</taxon>
        <taxon>Flavobacteriaceae</taxon>
        <taxon>Christiangramia</taxon>
    </lineage>
</organism>
<dbReference type="InterPro" id="IPR041246">
    <property type="entry name" value="Bact_MG10"/>
</dbReference>
<dbReference type="RefSeq" id="WP_241552563.1">
    <property type="nucleotide sequence ID" value="NZ_JANCNS010000003.1"/>
</dbReference>
<accession>A0A9X2R9H1</accession>
<keyword evidence="2" id="KW-0732">Signal</keyword>
<dbReference type="InterPro" id="IPR008930">
    <property type="entry name" value="Terpenoid_cyclase/PrenylTrfase"/>
</dbReference>
<dbReference type="InterPro" id="IPR002890">
    <property type="entry name" value="MG2"/>
</dbReference>
<dbReference type="Pfam" id="PF17973">
    <property type="entry name" value="bMG10"/>
    <property type="match status" value="1"/>
</dbReference>
<reference evidence="4" key="1">
    <citation type="submission" date="2022-07" db="EMBL/GenBank/DDBJ databases">
        <title>Gramela sediminis sp. nov., isolated from deep-sea sediment of the Indian Ocean.</title>
        <authorList>
            <person name="Shi H."/>
        </authorList>
    </citation>
    <scope>NUCLEOTIDE SEQUENCE</scope>
    <source>
        <strain evidence="4">GC03-9</strain>
    </source>
</reference>
<dbReference type="GO" id="GO:0004866">
    <property type="term" value="F:endopeptidase inhibitor activity"/>
    <property type="evidence" value="ECO:0007669"/>
    <property type="project" value="InterPro"/>
</dbReference>